<organism evidence="5 6">
    <name type="scientific">Papilio xuthus</name>
    <name type="common">Asian swallowtail butterfly</name>
    <dbReference type="NCBI Taxonomy" id="66420"/>
    <lineage>
        <taxon>Eukaryota</taxon>
        <taxon>Metazoa</taxon>
        <taxon>Ecdysozoa</taxon>
        <taxon>Arthropoda</taxon>
        <taxon>Hexapoda</taxon>
        <taxon>Insecta</taxon>
        <taxon>Pterygota</taxon>
        <taxon>Neoptera</taxon>
        <taxon>Endopterygota</taxon>
        <taxon>Lepidoptera</taxon>
        <taxon>Glossata</taxon>
        <taxon>Ditrysia</taxon>
        <taxon>Papilionoidea</taxon>
        <taxon>Papilionidae</taxon>
        <taxon>Papilioninae</taxon>
        <taxon>Papilio</taxon>
    </lineage>
</organism>
<dbReference type="AlphaFoldDB" id="A0A194PZI3"/>
<reference evidence="5 6" key="1">
    <citation type="journal article" date="2015" name="Nat. Commun.">
        <title>Outbred genome sequencing and CRISPR/Cas9 gene editing in butterflies.</title>
        <authorList>
            <person name="Li X."/>
            <person name="Fan D."/>
            <person name="Zhang W."/>
            <person name="Liu G."/>
            <person name="Zhang L."/>
            <person name="Zhao L."/>
            <person name="Fang X."/>
            <person name="Chen L."/>
            <person name="Dong Y."/>
            <person name="Chen Y."/>
            <person name="Ding Y."/>
            <person name="Zhao R."/>
            <person name="Feng M."/>
            <person name="Zhu Y."/>
            <person name="Feng Y."/>
            <person name="Jiang X."/>
            <person name="Zhu D."/>
            <person name="Xiang H."/>
            <person name="Feng X."/>
            <person name="Li S."/>
            <person name="Wang J."/>
            <person name="Zhang G."/>
            <person name="Kronforst M.R."/>
            <person name="Wang W."/>
        </authorList>
    </citation>
    <scope>NUCLEOTIDE SEQUENCE [LARGE SCALE GENOMIC DNA]</scope>
    <source>
        <strain evidence="5">Ya'a_city_454_Px</strain>
        <tissue evidence="5">Whole body</tissue>
    </source>
</reference>
<dbReference type="InterPro" id="IPR002347">
    <property type="entry name" value="SDR_fam"/>
</dbReference>
<gene>
    <name evidence="5" type="ORF">RR46_03600</name>
</gene>
<dbReference type="PRINTS" id="PR00081">
    <property type="entry name" value="GDHRDH"/>
</dbReference>
<dbReference type="PRINTS" id="PR00080">
    <property type="entry name" value="SDRFAMILY"/>
</dbReference>
<evidence type="ECO:0000256" key="4">
    <source>
        <dbReference type="RuleBase" id="RU000363"/>
    </source>
</evidence>
<evidence type="ECO:0000256" key="2">
    <source>
        <dbReference type="ARBA" id="ARBA00022857"/>
    </source>
</evidence>
<dbReference type="Gene3D" id="3.40.50.720">
    <property type="entry name" value="NAD(P)-binding Rossmann-like Domain"/>
    <property type="match status" value="1"/>
</dbReference>
<dbReference type="STRING" id="66420.A0A194PZI3"/>
<sequence>MSFKVAVVTGSNKGIGFSIVKGLCKRFDGVVYLTSRDDSRGKAAVAQLNALGLSPHYHQLDVVDRASVLRFRDHIKEKYGGINILVNNAAIANSAEWYNSYDENKNIVEINYKSILTIQELLYPLIRNGGRILNISSDCGHLSNIKNKYWIDRLSNKNLTLNDINEFVEWFLEQSKNGNLSKDDIADNATFAAYRVAKVAISALTMLQQKELDGRNICVNSMHPGLVRTDMTLGAGFYSADEAAETPLYLVLEAPATLKGSYVWYDKRILDWYDYNADYYFKTDTLRK</sequence>
<evidence type="ECO:0000256" key="1">
    <source>
        <dbReference type="ARBA" id="ARBA00006484"/>
    </source>
</evidence>
<dbReference type="EMBL" id="KQ459584">
    <property type="protein sequence ID" value="KPI98448.1"/>
    <property type="molecule type" value="Genomic_DNA"/>
</dbReference>
<comment type="similarity">
    <text evidence="1 4">Belongs to the short-chain dehydrogenases/reductases (SDR) family.</text>
</comment>
<evidence type="ECO:0000313" key="5">
    <source>
        <dbReference type="EMBL" id="KPI98448.1"/>
    </source>
</evidence>
<name>A0A194PZI3_PAPXU</name>
<keyword evidence="6" id="KW-1185">Reference proteome</keyword>
<keyword evidence="2" id="KW-0521">NADP</keyword>
<dbReference type="InterPro" id="IPR036291">
    <property type="entry name" value="NAD(P)-bd_dom_sf"/>
</dbReference>
<dbReference type="Proteomes" id="UP000053268">
    <property type="component" value="Unassembled WGS sequence"/>
</dbReference>
<accession>A0A194PZI3</accession>
<keyword evidence="3" id="KW-0560">Oxidoreductase</keyword>
<evidence type="ECO:0000256" key="3">
    <source>
        <dbReference type="ARBA" id="ARBA00023002"/>
    </source>
</evidence>
<dbReference type="Pfam" id="PF00106">
    <property type="entry name" value="adh_short"/>
    <property type="match status" value="2"/>
</dbReference>
<proteinExistence type="inferred from homology"/>
<dbReference type="PANTHER" id="PTHR43963:SF4">
    <property type="entry name" value="CARBONYL REDUCTASE (NADPH)"/>
    <property type="match status" value="1"/>
</dbReference>
<dbReference type="SUPFAM" id="SSF51735">
    <property type="entry name" value="NAD(P)-binding Rossmann-fold domains"/>
    <property type="match status" value="1"/>
</dbReference>
<protein>
    <submittedName>
        <fullName evidence="5">Carbonyl reductase [NADPH] 1</fullName>
    </submittedName>
</protein>
<dbReference type="GO" id="GO:0004090">
    <property type="term" value="F:carbonyl reductase (NADPH) activity"/>
    <property type="evidence" value="ECO:0007669"/>
    <property type="project" value="TreeGrafter"/>
</dbReference>
<evidence type="ECO:0000313" key="6">
    <source>
        <dbReference type="Proteomes" id="UP000053268"/>
    </source>
</evidence>
<dbReference type="PANTHER" id="PTHR43963">
    <property type="entry name" value="CARBONYL REDUCTASE 1-RELATED"/>
    <property type="match status" value="1"/>
</dbReference>